<dbReference type="Proteomes" id="UP000593565">
    <property type="component" value="Unassembled WGS sequence"/>
</dbReference>
<keyword evidence="2" id="KW-1185">Reference proteome</keyword>
<name>A0A7J6ABS3_AMEME</name>
<sequence length="71" mass="7735">MAFHTHWSLPFGCNTTENDLGGESARLLLTYRAYSVLFKTTAGSREGIVGRDVQFLGVCFPLGQVPVQGSE</sequence>
<proteinExistence type="predicted"/>
<protein>
    <submittedName>
        <fullName evidence="1">Uncharacterized protein</fullName>
    </submittedName>
</protein>
<reference evidence="1 2" key="1">
    <citation type="submission" date="2020-02" db="EMBL/GenBank/DDBJ databases">
        <title>A chromosome-scale genome assembly of the black bullhead catfish (Ameiurus melas).</title>
        <authorList>
            <person name="Wen M."/>
            <person name="Zham M."/>
            <person name="Cabau C."/>
            <person name="Klopp C."/>
            <person name="Donnadieu C."/>
            <person name="Roques C."/>
            <person name="Bouchez O."/>
            <person name="Lampietro C."/>
            <person name="Jouanno E."/>
            <person name="Herpin A."/>
            <person name="Louis A."/>
            <person name="Berthelot C."/>
            <person name="Parey E."/>
            <person name="Roest-Crollius H."/>
            <person name="Braasch I."/>
            <person name="Postlethwait J."/>
            <person name="Robinson-Rechavi M."/>
            <person name="Echchiki A."/>
            <person name="Begum T."/>
            <person name="Montfort J."/>
            <person name="Schartl M."/>
            <person name="Bobe J."/>
            <person name="Guiguen Y."/>
        </authorList>
    </citation>
    <scope>NUCLEOTIDE SEQUENCE [LARGE SCALE GENOMIC DNA]</scope>
    <source>
        <strain evidence="1">M_S1</strain>
        <tissue evidence="1">Blood</tissue>
    </source>
</reference>
<gene>
    <name evidence="1" type="ORF">AMELA_G00166260</name>
</gene>
<organism evidence="1 2">
    <name type="scientific">Ameiurus melas</name>
    <name type="common">Black bullhead</name>
    <name type="synonym">Silurus melas</name>
    <dbReference type="NCBI Taxonomy" id="219545"/>
    <lineage>
        <taxon>Eukaryota</taxon>
        <taxon>Metazoa</taxon>
        <taxon>Chordata</taxon>
        <taxon>Craniata</taxon>
        <taxon>Vertebrata</taxon>
        <taxon>Euteleostomi</taxon>
        <taxon>Actinopterygii</taxon>
        <taxon>Neopterygii</taxon>
        <taxon>Teleostei</taxon>
        <taxon>Ostariophysi</taxon>
        <taxon>Siluriformes</taxon>
        <taxon>Ictaluridae</taxon>
        <taxon>Ameiurus</taxon>
    </lineage>
</organism>
<dbReference type="AlphaFoldDB" id="A0A7J6ABS3"/>
<dbReference type="EMBL" id="JAAGNN010000014">
    <property type="protein sequence ID" value="KAF4080080.1"/>
    <property type="molecule type" value="Genomic_DNA"/>
</dbReference>
<evidence type="ECO:0000313" key="1">
    <source>
        <dbReference type="EMBL" id="KAF4080080.1"/>
    </source>
</evidence>
<accession>A0A7J6ABS3</accession>
<evidence type="ECO:0000313" key="2">
    <source>
        <dbReference type="Proteomes" id="UP000593565"/>
    </source>
</evidence>
<comment type="caution">
    <text evidence="1">The sequence shown here is derived from an EMBL/GenBank/DDBJ whole genome shotgun (WGS) entry which is preliminary data.</text>
</comment>